<dbReference type="EMBL" id="JAJJMB010018262">
    <property type="protein sequence ID" value="KAI3830526.1"/>
    <property type="molecule type" value="Genomic_DNA"/>
</dbReference>
<comment type="caution">
    <text evidence="1">The sequence shown here is derived from an EMBL/GenBank/DDBJ whole genome shotgun (WGS) entry which is preliminary data.</text>
</comment>
<dbReference type="AlphaFoldDB" id="A0AAD4X3M5"/>
<evidence type="ECO:0000313" key="2">
    <source>
        <dbReference type="Proteomes" id="UP001202328"/>
    </source>
</evidence>
<keyword evidence="2" id="KW-1185">Reference proteome</keyword>
<sequence>MKVTCNEPTNVVSRSRTWLKVTWSSILGSPKRTESIYESLLVSCYSLAHLNTIMLRQLGGLSVKMITGDQLAIGKETGHRFGMGTEPTGVNLDFGDGIHRAQIVEVRQVLFVLFAWVPVSEYDAPIYYQHLGFTERVINKQHIRMLISSRLMVSNAESAAHKNVDDLKSGLERLKCDALFNIISSSSGEAKG</sequence>
<protein>
    <submittedName>
        <fullName evidence="1">Uncharacterized protein</fullName>
    </submittedName>
</protein>
<dbReference type="Proteomes" id="UP001202328">
    <property type="component" value="Unassembled WGS sequence"/>
</dbReference>
<reference evidence="1" key="1">
    <citation type="submission" date="2022-04" db="EMBL/GenBank/DDBJ databases">
        <title>A functionally conserved STORR gene fusion in Papaver species that diverged 16.8 million years ago.</title>
        <authorList>
            <person name="Catania T."/>
        </authorList>
    </citation>
    <scope>NUCLEOTIDE SEQUENCE</scope>
    <source>
        <strain evidence="1">S-188037</strain>
    </source>
</reference>
<name>A0AAD4X3M5_9MAGN</name>
<proteinExistence type="predicted"/>
<accession>A0AAD4X3M5</accession>
<gene>
    <name evidence="1" type="ORF">MKW98_030689</name>
</gene>
<evidence type="ECO:0000313" key="1">
    <source>
        <dbReference type="EMBL" id="KAI3830526.1"/>
    </source>
</evidence>
<organism evidence="1 2">
    <name type="scientific">Papaver atlanticum</name>
    <dbReference type="NCBI Taxonomy" id="357466"/>
    <lineage>
        <taxon>Eukaryota</taxon>
        <taxon>Viridiplantae</taxon>
        <taxon>Streptophyta</taxon>
        <taxon>Embryophyta</taxon>
        <taxon>Tracheophyta</taxon>
        <taxon>Spermatophyta</taxon>
        <taxon>Magnoliopsida</taxon>
        <taxon>Ranunculales</taxon>
        <taxon>Papaveraceae</taxon>
        <taxon>Papaveroideae</taxon>
        <taxon>Papaver</taxon>
    </lineage>
</organism>